<dbReference type="PANTHER" id="PTHR45626">
    <property type="entry name" value="TRANSCRIPTION TERMINATION FACTOR 2-RELATED"/>
    <property type="match status" value="1"/>
</dbReference>
<dbReference type="SMART" id="SM00487">
    <property type="entry name" value="DEXDc"/>
    <property type="match status" value="1"/>
</dbReference>
<evidence type="ECO:0000256" key="3">
    <source>
        <dbReference type="ARBA" id="ARBA00022840"/>
    </source>
</evidence>
<dbReference type="EMBL" id="JAUDZG010000004">
    <property type="protein sequence ID" value="KAK3304987.1"/>
    <property type="molecule type" value="Genomic_DNA"/>
</dbReference>
<dbReference type="Gene3D" id="3.40.50.10810">
    <property type="entry name" value="Tandem AAA-ATPase domain"/>
    <property type="match status" value="1"/>
</dbReference>
<evidence type="ECO:0000313" key="7">
    <source>
        <dbReference type="EMBL" id="KAK3304987.1"/>
    </source>
</evidence>
<keyword evidence="2" id="KW-0378">Hydrolase</keyword>
<dbReference type="InterPro" id="IPR049730">
    <property type="entry name" value="SNF2/RAD54-like_C"/>
</dbReference>
<dbReference type="PANTHER" id="PTHR45626:SF52">
    <property type="entry name" value="SINGLE-STRANDED DNA-DEPENDENT ATPASE (EUROFUNG)"/>
    <property type="match status" value="1"/>
</dbReference>
<feature type="compositionally biased region" description="Basic residues" evidence="4">
    <location>
        <begin position="13"/>
        <end position="24"/>
    </location>
</feature>
<keyword evidence="1" id="KW-0547">Nucleotide-binding</keyword>
<dbReference type="Pfam" id="PF00176">
    <property type="entry name" value="SNF2-rel_dom"/>
    <property type="match status" value="1"/>
</dbReference>
<dbReference type="GeneID" id="87881211"/>
<dbReference type="GO" id="GO:0016787">
    <property type="term" value="F:hydrolase activity"/>
    <property type="evidence" value="ECO:0007669"/>
    <property type="project" value="UniProtKB-KW"/>
</dbReference>
<dbReference type="AlphaFoldDB" id="A0AAJ0GRU1"/>
<comment type="caution">
    <text evidence="7">The sequence shown here is derived from an EMBL/GenBank/DDBJ whole genome shotgun (WGS) entry which is preliminary data.</text>
</comment>
<gene>
    <name evidence="7" type="ORF">B0T15DRAFT_186529</name>
</gene>
<keyword evidence="8" id="KW-1185">Reference proteome</keyword>
<organism evidence="7 8">
    <name type="scientific">Chaetomium strumarium</name>
    <dbReference type="NCBI Taxonomy" id="1170767"/>
    <lineage>
        <taxon>Eukaryota</taxon>
        <taxon>Fungi</taxon>
        <taxon>Dikarya</taxon>
        <taxon>Ascomycota</taxon>
        <taxon>Pezizomycotina</taxon>
        <taxon>Sordariomycetes</taxon>
        <taxon>Sordariomycetidae</taxon>
        <taxon>Sordariales</taxon>
        <taxon>Chaetomiaceae</taxon>
        <taxon>Chaetomium</taxon>
    </lineage>
</organism>
<dbReference type="InterPro" id="IPR038718">
    <property type="entry name" value="SNF2-like_sf"/>
</dbReference>
<accession>A0AAJ0GRU1</accession>
<dbReference type="SMART" id="SM00490">
    <property type="entry name" value="HELICc"/>
    <property type="match status" value="1"/>
</dbReference>
<proteinExistence type="predicted"/>
<dbReference type="GO" id="GO:0006281">
    <property type="term" value="P:DNA repair"/>
    <property type="evidence" value="ECO:0007669"/>
    <property type="project" value="TreeGrafter"/>
</dbReference>
<dbReference type="InterPro" id="IPR027417">
    <property type="entry name" value="P-loop_NTPase"/>
</dbReference>
<feature type="domain" description="Helicase C-terminal" evidence="6">
    <location>
        <begin position="789"/>
        <end position="950"/>
    </location>
</feature>
<feature type="domain" description="Helicase ATP-binding" evidence="5">
    <location>
        <begin position="348"/>
        <end position="522"/>
    </location>
</feature>
<dbReference type="GO" id="GO:0008094">
    <property type="term" value="F:ATP-dependent activity, acting on DNA"/>
    <property type="evidence" value="ECO:0007669"/>
    <property type="project" value="TreeGrafter"/>
</dbReference>
<evidence type="ECO:0000259" key="6">
    <source>
        <dbReference type="PROSITE" id="PS51194"/>
    </source>
</evidence>
<dbReference type="InterPro" id="IPR000330">
    <property type="entry name" value="SNF2_N"/>
</dbReference>
<evidence type="ECO:0000256" key="4">
    <source>
        <dbReference type="SAM" id="MobiDB-lite"/>
    </source>
</evidence>
<dbReference type="RefSeq" id="XP_062720767.1">
    <property type="nucleotide sequence ID" value="XM_062862382.1"/>
</dbReference>
<feature type="region of interest" description="Disordered" evidence="4">
    <location>
        <begin position="234"/>
        <end position="260"/>
    </location>
</feature>
<reference evidence="7" key="2">
    <citation type="submission" date="2023-06" db="EMBL/GenBank/DDBJ databases">
        <authorList>
            <consortium name="Lawrence Berkeley National Laboratory"/>
            <person name="Mondo S.J."/>
            <person name="Hensen N."/>
            <person name="Bonometti L."/>
            <person name="Westerberg I."/>
            <person name="Brannstrom I.O."/>
            <person name="Guillou S."/>
            <person name="Cros-Aarteil S."/>
            <person name="Calhoun S."/>
            <person name="Haridas S."/>
            <person name="Kuo A."/>
            <person name="Pangilinan J."/>
            <person name="Riley R."/>
            <person name="Labutti K."/>
            <person name="Andreopoulos B."/>
            <person name="Lipzen A."/>
            <person name="Chen C."/>
            <person name="Yanf M."/>
            <person name="Daum C."/>
            <person name="Ng V."/>
            <person name="Clum A."/>
            <person name="Steindorff A."/>
            <person name="Ohm R."/>
            <person name="Martin F."/>
            <person name="Silar P."/>
            <person name="Natvig D."/>
            <person name="Lalanne C."/>
            <person name="Gautier V."/>
            <person name="Ament-Velasquez S.L."/>
            <person name="Kruys A."/>
            <person name="Hutchinson M.I."/>
            <person name="Powell A.J."/>
            <person name="Barry K."/>
            <person name="Miller A.N."/>
            <person name="Grigoriev I.V."/>
            <person name="Debuchy R."/>
            <person name="Gladieux P."/>
            <person name="Thoren M.H."/>
            <person name="Johannesson H."/>
        </authorList>
    </citation>
    <scope>NUCLEOTIDE SEQUENCE</scope>
    <source>
        <strain evidence="7">CBS 333.67</strain>
    </source>
</reference>
<dbReference type="CDD" id="cd18008">
    <property type="entry name" value="DEXDc_SHPRH-like"/>
    <property type="match status" value="1"/>
</dbReference>
<reference evidence="7" key="1">
    <citation type="journal article" date="2023" name="Mol. Phylogenet. Evol.">
        <title>Genome-scale phylogeny and comparative genomics of the fungal order Sordariales.</title>
        <authorList>
            <person name="Hensen N."/>
            <person name="Bonometti L."/>
            <person name="Westerberg I."/>
            <person name="Brannstrom I.O."/>
            <person name="Guillou S."/>
            <person name="Cros-Aarteil S."/>
            <person name="Calhoun S."/>
            <person name="Haridas S."/>
            <person name="Kuo A."/>
            <person name="Mondo S."/>
            <person name="Pangilinan J."/>
            <person name="Riley R."/>
            <person name="LaButti K."/>
            <person name="Andreopoulos B."/>
            <person name="Lipzen A."/>
            <person name="Chen C."/>
            <person name="Yan M."/>
            <person name="Daum C."/>
            <person name="Ng V."/>
            <person name="Clum A."/>
            <person name="Steindorff A."/>
            <person name="Ohm R.A."/>
            <person name="Martin F."/>
            <person name="Silar P."/>
            <person name="Natvig D.O."/>
            <person name="Lalanne C."/>
            <person name="Gautier V."/>
            <person name="Ament-Velasquez S.L."/>
            <person name="Kruys A."/>
            <person name="Hutchinson M.I."/>
            <person name="Powell A.J."/>
            <person name="Barry K."/>
            <person name="Miller A.N."/>
            <person name="Grigoriev I.V."/>
            <person name="Debuchy R."/>
            <person name="Gladieux P."/>
            <person name="Hiltunen Thoren M."/>
            <person name="Johannesson H."/>
        </authorList>
    </citation>
    <scope>NUCLEOTIDE SEQUENCE</scope>
    <source>
        <strain evidence="7">CBS 333.67</strain>
    </source>
</reference>
<dbReference type="SUPFAM" id="SSF52540">
    <property type="entry name" value="P-loop containing nucleoside triphosphate hydrolases"/>
    <property type="match status" value="2"/>
</dbReference>
<dbReference type="Proteomes" id="UP001273166">
    <property type="component" value="Unassembled WGS sequence"/>
</dbReference>
<dbReference type="PROSITE" id="PS51192">
    <property type="entry name" value="HELICASE_ATP_BIND_1"/>
    <property type="match status" value="1"/>
</dbReference>
<dbReference type="GO" id="GO:0005524">
    <property type="term" value="F:ATP binding"/>
    <property type="evidence" value="ECO:0007669"/>
    <property type="project" value="UniProtKB-KW"/>
</dbReference>
<protein>
    <submittedName>
        <fullName evidence="7">SNF2 family N-terminal domain-containing protein</fullName>
    </submittedName>
</protein>
<dbReference type="InterPro" id="IPR001650">
    <property type="entry name" value="Helicase_C-like"/>
</dbReference>
<name>A0AAJ0GRU1_9PEZI</name>
<feature type="region of interest" description="Disordered" evidence="4">
    <location>
        <begin position="1"/>
        <end position="27"/>
    </location>
</feature>
<dbReference type="InterPro" id="IPR050628">
    <property type="entry name" value="SNF2_RAD54_helicase_TF"/>
</dbReference>
<keyword evidence="3" id="KW-0067">ATP-binding</keyword>
<evidence type="ECO:0000256" key="2">
    <source>
        <dbReference type="ARBA" id="ARBA00022801"/>
    </source>
</evidence>
<dbReference type="GO" id="GO:0005634">
    <property type="term" value="C:nucleus"/>
    <property type="evidence" value="ECO:0007669"/>
    <property type="project" value="TreeGrafter"/>
</dbReference>
<dbReference type="Gene3D" id="3.40.50.300">
    <property type="entry name" value="P-loop containing nucleotide triphosphate hydrolases"/>
    <property type="match status" value="1"/>
</dbReference>
<evidence type="ECO:0000259" key="5">
    <source>
        <dbReference type="PROSITE" id="PS51192"/>
    </source>
</evidence>
<dbReference type="InterPro" id="IPR014001">
    <property type="entry name" value="Helicase_ATP-bd"/>
</dbReference>
<dbReference type="CDD" id="cd18793">
    <property type="entry name" value="SF2_C_SNF"/>
    <property type="match status" value="1"/>
</dbReference>
<dbReference type="PROSITE" id="PS51194">
    <property type="entry name" value="HELICASE_CTER"/>
    <property type="match status" value="1"/>
</dbReference>
<evidence type="ECO:0000313" key="8">
    <source>
        <dbReference type="Proteomes" id="UP001273166"/>
    </source>
</evidence>
<dbReference type="Pfam" id="PF00271">
    <property type="entry name" value="Helicase_C"/>
    <property type="match status" value="1"/>
</dbReference>
<sequence>MGKRCTPSDKISPVKRPRLTKRTTRPLEQDAIEVIEIPSSSPSPTLTASYHVETSRNYSLSCVGRDGQSLNAPSTIPTFAENSAGLPYEVCFGLLLMEATCTHKRWEPAPESAPVQISCLNNILKLLYEDTGEPAGMLVSEPLARLMKEHSVTLAASIGTENGRRSNLLGTSRFEFDSVRVRPLRIIVYGFLSEKDAVANLLGEGGLFLQYPEESEYDRRVKYLNPMYLLPPGKDMPRIRSPSTTGGPRNRDDSVDQEEEELWEVERSRMLRIFDEASGPTESSMLGLKQSTRIISTLEDHQLEAVAMMIEREHGILDGKARFPSLWESSVENGETVYRHIVTKALQSTPLPKLRGGILADEMGLGKTLSTLALVCHHLDTLADLPPPQPAHLSKATLIVTPKSTIYGWQQQIQRHIRPDGLRSFVYHGSKRKDAANELHNFDAVLTTYDTLRSDWATSGPLYTRTWARIILDEAHKIRNPTSQTFLATCEAPARNRWCLTGTPIQNRLSDFGSLLAFIGVPPFVTQAQFRFWISAPVLAHRQHSLLMLRKLVRATCLRRTKAHPHLASKLRLPVKRERVEGVELGKGEREVYEFFKRRFYLLASDAGDEQHSAAGSKGGGSIEVVAKRLGKKKKNISGKIRRKSAGNIIILLSVLRRICDHGEALLPQAALEVWRNRDAGILSWDVLEKAALAGRSCCVCGQRVENGEDGVKREVDVAVEFLCGKHIACETCTTPATSDTALTCPKCPATEDVSSVSIMPCGVDSAYSPSSKVSALLRNVLATLRGPNLDSGDVAPVKSVIFSQWTGMLDLISQGLDPQLLSLGLSSARIDGQSSLQHRRNALERFNSYKGCVVMLATTGAVGEGIDLSVASEVHIVEPHWNPMAEAQAVDRVHRIGQVRDVNITRYCVNGSIEEYIQWIQAKKVRMISESLSSAETQSDGKEAEESLVKERWEKLLEFLM</sequence>
<evidence type="ECO:0000256" key="1">
    <source>
        <dbReference type="ARBA" id="ARBA00022741"/>
    </source>
</evidence>